<name>A0A0D9V391_9ORYZ</name>
<evidence type="ECO:0000256" key="1">
    <source>
        <dbReference type="SAM" id="MobiDB-lite"/>
    </source>
</evidence>
<evidence type="ECO:0000313" key="3">
    <source>
        <dbReference type="EnsemblPlants" id="LPERR01G20340.1"/>
    </source>
</evidence>
<feature type="compositionally biased region" description="Basic and acidic residues" evidence="1">
    <location>
        <begin position="25"/>
        <end position="36"/>
    </location>
</feature>
<proteinExistence type="predicted"/>
<feature type="compositionally biased region" description="Basic residues" evidence="1">
    <location>
        <begin position="15"/>
        <end position="24"/>
    </location>
</feature>
<keyword evidence="4" id="KW-1185">Reference proteome</keyword>
<dbReference type="HOGENOM" id="CLU_159559_0_0_1"/>
<dbReference type="AlphaFoldDB" id="A0A0D9V391"/>
<reference evidence="3 4" key="1">
    <citation type="submission" date="2012-08" db="EMBL/GenBank/DDBJ databases">
        <title>Oryza genome evolution.</title>
        <authorList>
            <person name="Wing R.A."/>
        </authorList>
    </citation>
    <scope>NUCLEOTIDE SEQUENCE</scope>
</reference>
<feature type="region of interest" description="Disordered" evidence="1">
    <location>
        <begin position="1"/>
        <end position="50"/>
    </location>
</feature>
<dbReference type="Proteomes" id="UP000032180">
    <property type="component" value="Chromosome 1"/>
</dbReference>
<dbReference type="PANTHER" id="PTHR33726">
    <property type="entry name" value="TRANSMEMBRANE PROTEIN"/>
    <property type="match status" value="1"/>
</dbReference>
<dbReference type="PANTHER" id="PTHR33726:SF24">
    <property type="entry name" value="OS01G0631800 PROTEIN"/>
    <property type="match status" value="1"/>
</dbReference>
<keyword evidence="2" id="KW-1133">Transmembrane helix</keyword>
<keyword evidence="2" id="KW-0812">Transmembrane</keyword>
<dbReference type="Gramene" id="LPERR01G20340.1">
    <property type="protein sequence ID" value="LPERR01G20340.1"/>
    <property type="gene ID" value="LPERR01G20340"/>
</dbReference>
<accession>A0A0D9V391</accession>
<dbReference type="EnsemblPlants" id="LPERR01G20340.1">
    <property type="protein sequence ID" value="LPERR01G20340.1"/>
    <property type="gene ID" value="LPERR01G20340"/>
</dbReference>
<sequence length="105" mass="11912">MAAAGVGKVGEWMRKRMMPRRKRSKENSGSRGRSEGGGEASLPPAPPQRKLRARALPAALRWRPRARVLAVLYEKVVYHLLWLVESVVVVARLCFFIMRFGLKQL</sequence>
<evidence type="ECO:0000313" key="4">
    <source>
        <dbReference type="Proteomes" id="UP000032180"/>
    </source>
</evidence>
<keyword evidence="2" id="KW-0472">Membrane</keyword>
<protein>
    <submittedName>
        <fullName evidence="3">Uncharacterized protein</fullName>
    </submittedName>
</protein>
<reference evidence="4" key="2">
    <citation type="submission" date="2013-12" db="EMBL/GenBank/DDBJ databases">
        <authorList>
            <person name="Yu Y."/>
            <person name="Lee S."/>
            <person name="de Baynast K."/>
            <person name="Wissotski M."/>
            <person name="Liu L."/>
            <person name="Talag J."/>
            <person name="Goicoechea J."/>
            <person name="Angelova A."/>
            <person name="Jetty R."/>
            <person name="Kudrna D."/>
            <person name="Golser W."/>
            <person name="Rivera L."/>
            <person name="Zhang J."/>
            <person name="Wing R."/>
        </authorList>
    </citation>
    <scope>NUCLEOTIDE SEQUENCE</scope>
</reference>
<feature type="transmembrane region" description="Helical" evidence="2">
    <location>
        <begin position="80"/>
        <end position="102"/>
    </location>
</feature>
<evidence type="ECO:0000256" key="2">
    <source>
        <dbReference type="SAM" id="Phobius"/>
    </source>
</evidence>
<dbReference type="eggNOG" id="ENOG502R641">
    <property type="taxonomic scope" value="Eukaryota"/>
</dbReference>
<reference evidence="3" key="3">
    <citation type="submission" date="2015-04" db="UniProtKB">
        <authorList>
            <consortium name="EnsemblPlants"/>
        </authorList>
    </citation>
    <scope>IDENTIFICATION</scope>
</reference>
<organism evidence="3 4">
    <name type="scientific">Leersia perrieri</name>
    <dbReference type="NCBI Taxonomy" id="77586"/>
    <lineage>
        <taxon>Eukaryota</taxon>
        <taxon>Viridiplantae</taxon>
        <taxon>Streptophyta</taxon>
        <taxon>Embryophyta</taxon>
        <taxon>Tracheophyta</taxon>
        <taxon>Spermatophyta</taxon>
        <taxon>Magnoliopsida</taxon>
        <taxon>Liliopsida</taxon>
        <taxon>Poales</taxon>
        <taxon>Poaceae</taxon>
        <taxon>BOP clade</taxon>
        <taxon>Oryzoideae</taxon>
        <taxon>Oryzeae</taxon>
        <taxon>Oryzinae</taxon>
        <taxon>Leersia</taxon>
    </lineage>
</organism>